<organism evidence="3 4">
    <name type="scientific">Ligilactobacillus agilis</name>
    <dbReference type="NCBI Taxonomy" id="1601"/>
    <lineage>
        <taxon>Bacteria</taxon>
        <taxon>Bacillati</taxon>
        <taxon>Bacillota</taxon>
        <taxon>Bacilli</taxon>
        <taxon>Lactobacillales</taxon>
        <taxon>Lactobacillaceae</taxon>
        <taxon>Ligilactobacillus</taxon>
    </lineage>
</organism>
<evidence type="ECO:0000256" key="1">
    <source>
        <dbReference type="SAM" id="Coils"/>
    </source>
</evidence>
<proteinExistence type="predicted"/>
<dbReference type="InterPro" id="IPR010180">
    <property type="entry name" value="CRISPR-assoc_prot_CXXC-CXXC"/>
</dbReference>
<gene>
    <name evidence="3" type="ORF">AYP69_10610</name>
</gene>
<name>A0A231QQP2_9LACO</name>
<sequence length="582" mass="67044">MQGSVGNEPKIRFESQGGWLENAGIVGLARILGKDCYSIEGNSLLVKMEALNNFTQNYFKFFINEYGRQTRLVRITNEGAAEKLAKWKALDVDAVDPKVIYNQLENWYKNYLKYYVDSGSFKKISSLAPPAFDVKATLKECSQELKNLKKLQKNKQEFNEALQQLVGKLLNFTNYFQHTKFNNLDLKDYFMAKTLSYVVINNAWGGISFLNPQAKTADLYQDYEDTFVKPVIEYLKADHQKDVYQCAACERPLKKQEYPYSFLNGLGYDVNRKTSNAWLFNNDQFMCPICRLMYTAVSAGFNYNMQHQGIFINQNQDIATLISVNGKVLTELERAVERKQLVSPWRAFAQSFQEMFVDSSKYSLADIQVVNYQDGQYSFNLVPKRIANVLKKANDKQAFVSSSGQVFTLLSALNSAYIKNFRGQSSASLYEEMLKRLLISMNLNSLISDTLQLKIVRNPDLHINVYQIYNLIQINLLYFKEMSDLALTDEELKKMRGSGKNLGEGYDNENKRQSLAYQLLQALKTQNNDQFMNLLLNAYLYQKKLVPKNFIRKMSSQEEFNQLGYAFIAGLIPNIEKPKEEK</sequence>
<dbReference type="RefSeq" id="WP_089145121.1">
    <property type="nucleotide sequence ID" value="NZ_LUGD01000121.1"/>
</dbReference>
<protein>
    <recommendedName>
        <fullName evidence="2">CRISPR-associated protein CXXC-CXXC domain-containing protein</fullName>
    </recommendedName>
</protein>
<dbReference type="EMBL" id="LUGO01000008">
    <property type="protein sequence ID" value="OXS42246.1"/>
    <property type="molecule type" value="Genomic_DNA"/>
</dbReference>
<dbReference type="Pfam" id="PF09706">
    <property type="entry name" value="Cas_CXXC_CXXC"/>
    <property type="match status" value="1"/>
</dbReference>
<feature type="coiled-coil region" evidence="1">
    <location>
        <begin position="134"/>
        <end position="168"/>
    </location>
</feature>
<dbReference type="Proteomes" id="UP000215261">
    <property type="component" value="Unassembled WGS sequence"/>
</dbReference>
<feature type="domain" description="CRISPR-associated protein CXXC-CXXC" evidence="2">
    <location>
        <begin position="241"/>
        <end position="301"/>
    </location>
</feature>
<accession>A0A231QQP2</accession>
<dbReference type="AlphaFoldDB" id="A0A231QQP2"/>
<keyword evidence="1" id="KW-0175">Coiled coil</keyword>
<reference evidence="3 4" key="1">
    <citation type="submission" date="2016-03" db="EMBL/GenBank/DDBJ databases">
        <title>Sequencing of Lactobacillus Species from Commercial Turkeys.</title>
        <authorList>
            <person name="Johnson T.J."/>
            <person name="Youmans B.P."/>
            <person name="Case K.A."/>
        </authorList>
    </citation>
    <scope>NUCLEOTIDE SEQUENCE [LARGE SCALE GENOMIC DNA]</scope>
    <source>
        <strain evidence="3 4">UMNLA1</strain>
    </source>
</reference>
<evidence type="ECO:0000313" key="4">
    <source>
        <dbReference type="Proteomes" id="UP000215261"/>
    </source>
</evidence>
<comment type="caution">
    <text evidence="3">The sequence shown here is derived from an EMBL/GenBank/DDBJ whole genome shotgun (WGS) entry which is preliminary data.</text>
</comment>
<dbReference type="NCBIfam" id="TIGR01908">
    <property type="entry name" value="cas_CXXC_CXXC"/>
    <property type="match status" value="1"/>
</dbReference>
<dbReference type="InterPro" id="IPR019121">
    <property type="entry name" value="CRISPR-assoc_CXXC-CXXC_dom"/>
</dbReference>
<evidence type="ECO:0000259" key="2">
    <source>
        <dbReference type="Pfam" id="PF09706"/>
    </source>
</evidence>
<evidence type="ECO:0000313" key="3">
    <source>
        <dbReference type="EMBL" id="OXS42246.1"/>
    </source>
</evidence>